<accession>A0AAV9X3G2</accession>
<keyword evidence="3" id="KW-1185">Reference proteome</keyword>
<dbReference type="Proteomes" id="UP001365542">
    <property type="component" value="Unassembled WGS sequence"/>
</dbReference>
<proteinExistence type="predicted"/>
<dbReference type="EMBL" id="JAVHJO010000010">
    <property type="protein sequence ID" value="KAK6535193.1"/>
    <property type="molecule type" value="Genomic_DNA"/>
</dbReference>
<evidence type="ECO:0000313" key="3">
    <source>
        <dbReference type="Proteomes" id="UP001365542"/>
    </source>
</evidence>
<gene>
    <name evidence="2" type="ORF">TWF694_001663</name>
</gene>
<sequence length="100" mass="10964">MPEETRNLHNILSSPAQKLDGNPCQSVGPNMCIAGWGTQARGGTSKHHSTIRRHRAPPAPPPAPPAPPPVLSGHHPNTDMNQIHRIERTRRGAFEWQCMA</sequence>
<feature type="compositionally biased region" description="Basic residues" evidence="1">
    <location>
        <begin position="44"/>
        <end position="56"/>
    </location>
</feature>
<name>A0AAV9X3G2_9PEZI</name>
<feature type="region of interest" description="Disordered" evidence="1">
    <location>
        <begin position="35"/>
        <end position="78"/>
    </location>
</feature>
<evidence type="ECO:0008006" key="4">
    <source>
        <dbReference type="Google" id="ProtNLM"/>
    </source>
</evidence>
<protein>
    <recommendedName>
        <fullName evidence="4">Peptidase S1 domain-containing protein</fullName>
    </recommendedName>
</protein>
<reference evidence="2 3" key="1">
    <citation type="submission" date="2019-10" db="EMBL/GenBank/DDBJ databases">
        <authorList>
            <person name="Palmer J.M."/>
        </authorList>
    </citation>
    <scope>NUCLEOTIDE SEQUENCE [LARGE SCALE GENOMIC DNA]</scope>
    <source>
        <strain evidence="2 3">TWF694</strain>
    </source>
</reference>
<feature type="region of interest" description="Disordered" evidence="1">
    <location>
        <begin position="1"/>
        <end position="23"/>
    </location>
</feature>
<evidence type="ECO:0000256" key="1">
    <source>
        <dbReference type="SAM" id="MobiDB-lite"/>
    </source>
</evidence>
<comment type="caution">
    <text evidence="2">The sequence shown here is derived from an EMBL/GenBank/DDBJ whole genome shotgun (WGS) entry which is preliminary data.</text>
</comment>
<evidence type="ECO:0000313" key="2">
    <source>
        <dbReference type="EMBL" id="KAK6535193.1"/>
    </source>
</evidence>
<dbReference type="PRINTS" id="PR00049">
    <property type="entry name" value="WILMSTUMOUR"/>
</dbReference>
<dbReference type="AlphaFoldDB" id="A0AAV9X3G2"/>
<organism evidence="2 3">
    <name type="scientific">Orbilia ellipsospora</name>
    <dbReference type="NCBI Taxonomy" id="2528407"/>
    <lineage>
        <taxon>Eukaryota</taxon>
        <taxon>Fungi</taxon>
        <taxon>Dikarya</taxon>
        <taxon>Ascomycota</taxon>
        <taxon>Pezizomycotina</taxon>
        <taxon>Orbiliomycetes</taxon>
        <taxon>Orbiliales</taxon>
        <taxon>Orbiliaceae</taxon>
        <taxon>Orbilia</taxon>
    </lineage>
</organism>
<feature type="compositionally biased region" description="Pro residues" evidence="1">
    <location>
        <begin position="57"/>
        <end position="70"/>
    </location>
</feature>